<feature type="region of interest" description="Disordered" evidence="1">
    <location>
        <begin position="204"/>
        <end position="243"/>
    </location>
</feature>
<gene>
    <name evidence="2" type="ORF">CYLTODRAFT_488834</name>
</gene>
<protein>
    <submittedName>
        <fullName evidence="2">Uncharacterized protein</fullName>
    </submittedName>
</protein>
<evidence type="ECO:0000313" key="2">
    <source>
        <dbReference type="EMBL" id="KIY69537.1"/>
    </source>
</evidence>
<name>A0A0D7BGB6_9AGAR</name>
<accession>A0A0D7BGB6</accession>
<feature type="compositionally biased region" description="Polar residues" evidence="1">
    <location>
        <begin position="230"/>
        <end position="243"/>
    </location>
</feature>
<dbReference type="AlphaFoldDB" id="A0A0D7BGB6"/>
<dbReference type="Proteomes" id="UP000054007">
    <property type="component" value="Unassembled WGS sequence"/>
</dbReference>
<proteinExistence type="predicted"/>
<feature type="region of interest" description="Disordered" evidence="1">
    <location>
        <begin position="109"/>
        <end position="161"/>
    </location>
</feature>
<evidence type="ECO:0000256" key="1">
    <source>
        <dbReference type="SAM" id="MobiDB-lite"/>
    </source>
</evidence>
<keyword evidence="3" id="KW-1185">Reference proteome</keyword>
<feature type="compositionally biased region" description="Polar residues" evidence="1">
    <location>
        <begin position="128"/>
        <end position="139"/>
    </location>
</feature>
<dbReference type="EMBL" id="KN880482">
    <property type="protein sequence ID" value="KIY69537.1"/>
    <property type="molecule type" value="Genomic_DNA"/>
</dbReference>
<feature type="compositionally biased region" description="Low complexity" evidence="1">
    <location>
        <begin position="140"/>
        <end position="158"/>
    </location>
</feature>
<feature type="compositionally biased region" description="Low complexity" evidence="1">
    <location>
        <begin position="215"/>
        <end position="229"/>
    </location>
</feature>
<feature type="region of interest" description="Disordered" evidence="1">
    <location>
        <begin position="1"/>
        <end position="66"/>
    </location>
</feature>
<evidence type="ECO:0000313" key="3">
    <source>
        <dbReference type="Proteomes" id="UP000054007"/>
    </source>
</evidence>
<sequence length="286" mass="30707">MNAIRENSALLSQRSGHRATRLVGPRAPNSLSSPRANLSPAPCANTSALRMPRPPRALPSVPIPTSIPMRPTVQGIVEDLKNLGAEHSSSCPSSWTSSSHIPPINTIPSRPNLDAVAGPSRFPGAMTRSDSFGDPSSTVSHYPPSKASSASHAMMPSPRVATPSAASLSCALNSHSLSPLQEEQDRLFEEIDFQLNHSSRTWRKAIDRPQCSKLSRGPVPSSSPQRSSSTDTVNAPPSISSKVKVNMMSTSGWEVRVARRALELDSAAFDDWELPDFEKDGDIEEA</sequence>
<reference evidence="2 3" key="1">
    <citation type="journal article" date="2015" name="Fungal Genet. Biol.">
        <title>Evolution of novel wood decay mechanisms in Agaricales revealed by the genome sequences of Fistulina hepatica and Cylindrobasidium torrendii.</title>
        <authorList>
            <person name="Floudas D."/>
            <person name="Held B.W."/>
            <person name="Riley R."/>
            <person name="Nagy L.G."/>
            <person name="Koehler G."/>
            <person name="Ransdell A.S."/>
            <person name="Younus H."/>
            <person name="Chow J."/>
            <person name="Chiniquy J."/>
            <person name="Lipzen A."/>
            <person name="Tritt A."/>
            <person name="Sun H."/>
            <person name="Haridas S."/>
            <person name="LaButti K."/>
            <person name="Ohm R.A."/>
            <person name="Kues U."/>
            <person name="Blanchette R.A."/>
            <person name="Grigoriev I.V."/>
            <person name="Minto R.E."/>
            <person name="Hibbett D.S."/>
        </authorList>
    </citation>
    <scope>NUCLEOTIDE SEQUENCE [LARGE SCALE GENOMIC DNA]</scope>
    <source>
        <strain evidence="2 3">FP15055 ss-10</strain>
    </source>
</reference>
<organism evidence="2 3">
    <name type="scientific">Cylindrobasidium torrendii FP15055 ss-10</name>
    <dbReference type="NCBI Taxonomy" id="1314674"/>
    <lineage>
        <taxon>Eukaryota</taxon>
        <taxon>Fungi</taxon>
        <taxon>Dikarya</taxon>
        <taxon>Basidiomycota</taxon>
        <taxon>Agaricomycotina</taxon>
        <taxon>Agaricomycetes</taxon>
        <taxon>Agaricomycetidae</taxon>
        <taxon>Agaricales</taxon>
        <taxon>Marasmiineae</taxon>
        <taxon>Physalacriaceae</taxon>
        <taxon>Cylindrobasidium</taxon>
    </lineage>
</organism>